<name>A0A8B7Y1S8_ACAPL</name>
<evidence type="ECO:0000313" key="2">
    <source>
        <dbReference type="RefSeq" id="XP_022087129.1"/>
    </source>
</evidence>
<evidence type="ECO:0000313" key="1">
    <source>
        <dbReference type="Proteomes" id="UP000694845"/>
    </source>
</evidence>
<dbReference type="OrthoDB" id="6131956at2759"/>
<keyword evidence="1" id="KW-1185">Reference proteome</keyword>
<dbReference type="GeneID" id="110977377"/>
<dbReference type="RefSeq" id="XP_022087129.1">
    <property type="nucleotide sequence ID" value="XM_022231437.1"/>
</dbReference>
<proteinExistence type="predicted"/>
<sequence>MLPTGRSMVLSDVSLPGLSTGQHPVILEIGTEHHAGPIDLPDWLLPTFPEFKLDIPYLTASPSSDGAAKLLNYKSIIYTDSAILNAASRLQYNLNASAADMKVTDNSYKVDFNGHTFTANFESSGSYQSADKFPNFSAYVDIMSQTWFGSYQRYRKTCADHHYQFDTIQIRPASMTMQAAKGVLDINFPEGQIKTPDITKALGTVEVLAHFTISHPYDCLPN</sequence>
<gene>
    <name evidence="2" type="primary">LOC110977377</name>
</gene>
<protein>
    <submittedName>
        <fullName evidence="2">Uncharacterized protein LOC110977377</fullName>
    </submittedName>
</protein>
<dbReference type="AlphaFoldDB" id="A0A8B7Y1S8"/>
<dbReference type="KEGG" id="aplc:110977377"/>
<accession>A0A8B7Y1S8</accession>
<reference evidence="2" key="1">
    <citation type="submission" date="2025-08" db="UniProtKB">
        <authorList>
            <consortium name="RefSeq"/>
        </authorList>
    </citation>
    <scope>IDENTIFICATION</scope>
</reference>
<dbReference type="OMA" id="LEIGTEH"/>
<organism evidence="1 2">
    <name type="scientific">Acanthaster planci</name>
    <name type="common">Crown-of-thorns starfish</name>
    <dbReference type="NCBI Taxonomy" id="133434"/>
    <lineage>
        <taxon>Eukaryota</taxon>
        <taxon>Metazoa</taxon>
        <taxon>Echinodermata</taxon>
        <taxon>Eleutherozoa</taxon>
        <taxon>Asterozoa</taxon>
        <taxon>Asteroidea</taxon>
        <taxon>Valvatacea</taxon>
        <taxon>Valvatida</taxon>
        <taxon>Acanthasteridae</taxon>
        <taxon>Acanthaster</taxon>
    </lineage>
</organism>
<dbReference type="Proteomes" id="UP000694845">
    <property type="component" value="Unplaced"/>
</dbReference>